<organism evidence="2">
    <name type="scientific">Chaetoceros debilis</name>
    <dbReference type="NCBI Taxonomy" id="122233"/>
    <lineage>
        <taxon>Eukaryota</taxon>
        <taxon>Sar</taxon>
        <taxon>Stramenopiles</taxon>
        <taxon>Ochrophyta</taxon>
        <taxon>Bacillariophyta</taxon>
        <taxon>Coscinodiscophyceae</taxon>
        <taxon>Chaetocerotophycidae</taxon>
        <taxon>Chaetocerotales</taxon>
        <taxon>Chaetocerotaceae</taxon>
        <taxon>Chaetoceros</taxon>
    </lineage>
</organism>
<accession>A0A7S3V986</accession>
<feature type="compositionally biased region" description="Basic residues" evidence="1">
    <location>
        <begin position="96"/>
        <end position="105"/>
    </location>
</feature>
<feature type="compositionally biased region" description="Basic and acidic residues" evidence="1">
    <location>
        <begin position="106"/>
        <end position="121"/>
    </location>
</feature>
<dbReference type="EMBL" id="HBIO01012478">
    <property type="protein sequence ID" value="CAE0464845.1"/>
    <property type="molecule type" value="Transcribed_RNA"/>
</dbReference>
<feature type="region of interest" description="Disordered" evidence="1">
    <location>
        <begin position="75"/>
        <end position="140"/>
    </location>
</feature>
<reference evidence="2" key="1">
    <citation type="submission" date="2021-01" db="EMBL/GenBank/DDBJ databases">
        <authorList>
            <person name="Corre E."/>
            <person name="Pelletier E."/>
            <person name="Niang G."/>
            <person name="Scheremetjew M."/>
            <person name="Finn R."/>
            <person name="Kale V."/>
            <person name="Holt S."/>
            <person name="Cochrane G."/>
            <person name="Meng A."/>
            <person name="Brown T."/>
            <person name="Cohen L."/>
        </authorList>
    </citation>
    <scope>NUCLEOTIDE SEQUENCE</scope>
    <source>
        <strain evidence="2">MM31A-1</strain>
    </source>
</reference>
<evidence type="ECO:0000256" key="1">
    <source>
        <dbReference type="SAM" id="MobiDB-lite"/>
    </source>
</evidence>
<proteinExistence type="predicted"/>
<gene>
    <name evidence="2" type="ORF">CDEB00056_LOCUS9686</name>
</gene>
<dbReference type="AlphaFoldDB" id="A0A7S3V986"/>
<name>A0A7S3V986_9STRA</name>
<sequence>MAVKIAQTESSNATAGGIKEVQAEAQCQAQPEKNAYEILRIKNIKRNNARLRSLGLISIFEEKRSNAIAEGIDLHADDEETSDHEDDEWKDEAAGNRKKKRKRKSEKNQHQHQQEPREGSRKSKRLQGVGVDNEPLSKLPQDREFVMRERSERVKECREVRLRAAKAVAECGAEKAAKENPTATYEHCLHRVRSMTDKGLANRVKAIERAAGKHCVVKMAIFKSCLQDENMWELAELSSNALERLKALKPIPV</sequence>
<evidence type="ECO:0000313" key="2">
    <source>
        <dbReference type="EMBL" id="CAE0464845.1"/>
    </source>
</evidence>
<protein>
    <submittedName>
        <fullName evidence="2">Uncharacterized protein</fullName>
    </submittedName>
</protein>
<feature type="compositionally biased region" description="Acidic residues" evidence="1">
    <location>
        <begin position="76"/>
        <end position="90"/>
    </location>
</feature>